<evidence type="ECO:0000313" key="5">
    <source>
        <dbReference type="Proteomes" id="UP001642483"/>
    </source>
</evidence>
<gene>
    <name evidence="4" type="ORF">CVLEPA_LOCUS19893</name>
</gene>
<dbReference type="Proteomes" id="UP001642483">
    <property type="component" value="Unassembled WGS sequence"/>
</dbReference>
<feature type="chain" id="PRO_5046179194" evidence="3">
    <location>
        <begin position="23"/>
        <end position="332"/>
    </location>
</feature>
<dbReference type="Gene3D" id="2.40.160.110">
    <property type="match status" value="1"/>
</dbReference>
<keyword evidence="5" id="KW-1185">Reference proteome</keyword>
<organism evidence="4 5">
    <name type="scientific">Clavelina lepadiformis</name>
    <name type="common">Light-bulb sea squirt</name>
    <name type="synonym">Ascidia lepadiformis</name>
    <dbReference type="NCBI Taxonomy" id="159417"/>
    <lineage>
        <taxon>Eukaryota</taxon>
        <taxon>Metazoa</taxon>
        <taxon>Chordata</taxon>
        <taxon>Tunicata</taxon>
        <taxon>Ascidiacea</taxon>
        <taxon>Aplousobranchia</taxon>
        <taxon>Clavelinidae</taxon>
        <taxon>Clavelina</taxon>
    </lineage>
</organism>
<feature type="signal peptide" evidence="3">
    <location>
        <begin position="1"/>
        <end position="22"/>
    </location>
</feature>
<keyword evidence="2" id="KW-0812">Transmembrane</keyword>
<evidence type="ECO:0000256" key="2">
    <source>
        <dbReference type="SAM" id="Phobius"/>
    </source>
</evidence>
<accession>A0ABP0G8N0</accession>
<evidence type="ECO:0000256" key="1">
    <source>
        <dbReference type="SAM" id="MobiDB-lite"/>
    </source>
</evidence>
<keyword evidence="2" id="KW-1133">Transmembrane helix</keyword>
<keyword evidence="3" id="KW-0732">Signal</keyword>
<evidence type="ECO:0000256" key="3">
    <source>
        <dbReference type="SAM" id="SignalP"/>
    </source>
</evidence>
<dbReference type="EMBL" id="CAWYQH010000106">
    <property type="protein sequence ID" value="CAK8687838.1"/>
    <property type="molecule type" value="Genomic_DNA"/>
</dbReference>
<feature type="transmembrane region" description="Helical" evidence="2">
    <location>
        <begin position="245"/>
        <end position="265"/>
    </location>
</feature>
<proteinExistence type="predicted"/>
<evidence type="ECO:0000313" key="4">
    <source>
        <dbReference type="EMBL" id="CAK8687838.1"/>
    </source>
</evidence>
<protein>
    <submittedName>
        <fullName evidence="4">Uncharacterized protein</fullName>
    </submittedName>
</protein>
<reference evidence="4 5" key="1">
    <citation type="submission" date="2024-02" db="EMBL/GenBank/DDBJ databases">
        <authorList>
            <person name="Daric V."/>
            <person name="Darras S."/>
        </authorList>
    </citation>
    <scope>NUCLEOTIDE SEQUENCE [LARGE SCALE GENOMIC DNA]</scope>
</reference>
<sequence>MELFGVWTVLILFIFPSNEVIGHSGTSDQPVFHVSGSHFLNTQVANLCLLAQLNATIQITYRSPGAEHTMETYDIPLPASASTEGSYCDMEYHSLLTLSFDDVTMQLLFRRDEVTEVEAQRVYCNTCDIGNWKLEKVKVTVGNVSNYASGSLSPPPTRVEASAWGNTINGVALALNEGVRLQRAYKCSQEIVIGLDINDAIDQAENHNHTEQWRGRVVFDFFQVQPFLVTDDIFKDPLLCKDVTIFHALVITLPLIYFIALIVCYRVKDRYGCPPDCSKKPPDRQNSAKTDMKPLVTSQRPQKFRIASSGSTQSQSITVTCTPPDQSEPCVA</sequence>
<keyword evidence="2" id="KW-0472">Membrane</keyword>
<feature type="region of interest" description="Disordered" evidence="1">
    <location>
        <begin position="276"/>
        <end position="332"/>
    </location>
</feature>
<name>A0ABP0G8N0_CLALP</name>
<feature type="compositionally biased region" description="Polar residues" evidence="1">
    <location>
        <begin position="308"/>
        <end position="325"/>
    </location>
</feature>
<comment type="caution">
    <text evidence="4">The sequence shown here is derived from an EMBL/GenBank/DDBJ whole genome shotgun (WGS) entry which is preliminary data.</text>
</comment>